<proteinExistence type="inferred from homology"/>
<sequence>MRSNVQPKNHAQIFFVNTFNWSTPNFDMKIIPIPVLEDNYSYLIVDDVTKEAAVVDPVEPSKVLEVSKAEGVTIKHLLTTHHHQDHSGGNGDFVRQQSGVKVYGGDDRIPEITDKLTHEQEFKIGNDINVKALHTPCHTTGSISYYLTDASNDNDKAVFTGDTLFIGGCGRFFEGTGQEMHTSLNHILGSLPPETKVYCGHEYTESNLRFATSVDPDNQALKDKISWVKNGGFGSISDRLIVTVPSTIGDEKKFNPFMRLDSDAIKKAAQKEDLVEIISELRELKNHF</sequence>
<comment type="caution">
    <text evidence="11">The sequence shown here is derived from an EMBL/GenBank/DDBJ whole genome shotgun (WGS) entry which is preliminary data.</text>
</comment>
<comment type="cofactor">
    <cofactor evidence="2">
        <name>Zn(2+)</name>
        <dbReference type="ChEBI" id="CHEBI:29105"/>
    </cofactor>
</comment>
<reference evidence="11" key="1">
    <citation type="submission" date="2021-06" db="EMBL/GenBank/DDBJ databases">
        <authorList>
            <person name="Kallberg Y."/>
            <person name="Tangrot J."/>
            <person name="Rosling A."/>
        </authorList>
    </citation>
    <scope>NUCLEOTIDE SEQUENCE</scope>
    <source>
        <strain evidence="11">MT106</strain>
    </source>
</reference>
<dbReference type="PIRSF" id="PIRSF005457">
    <property type="entry name" value="Glx"/>
    <property type="match status" value="1"/>
</dbReference>
<dbReference type="FunFam" id="3.60.15.10:FF:000019">
    <property type="entry name" value="Hydroxyacylglutathione hydrolase, mitochondrial"/>
    <property type="match status" value="1"/>
</dbReference>
<keyword evidence="6" id="KW-0479">Metal-binding</keyword>
<dbReference type="OrthoDB" id="515692at2759"/>
<evidence type="ECO:0000256" key="2">
    <source>
        <dbReference type="ARBA" id="ARBA00001947"/>
    </source>
</evidence>
<gene>
    <name evidence="11" type="ORF">AGERDE_LOCUS538</name>
</gene>
<evidence type="ECO:0000256" key="9">
    <source>
        <dbReference type="ARBA" id="ARBA00031044"/>
    </source>
</evidence>
<dbReference type="GO" id="GO:0046872">
    <property type="term" value="F:metal ion binding"/>
    <property type="evidence" value="ECO:0007669"/>
    <property type="project" value="UniProtKB-KW"/>
</dbReference>
<keyword evidence="12" id="KW-1185">Reference proteome</keyword>
<evidence type="ECO:0000313" key="12">
    <source>
        <dbReference type="Proteomes" id="UP000789831"/>
    </source>
</evidence>
<evidence type="ECO:0000256" key="3">
    <source>
        <dbReference type="ARBA" id="ARBA00004963"/>
    </source>
</evidence>
<comment type="pathway">
    <text evidence="3">Secondary metabolite metabolism; methylglyoxal degradation; (R)-lactate from methylglyoxal: step 2/2.</text>
</comment>
<dbReference type="SUPFAM" id="SSF56281">
    <property type="entry name" value="Metallo-hydrolase/oxidoreductase"/>
    <property type="match status" value="1"/>
</dbReference>
<dbReference type="PANTHER" id="PTHR11935">
    <property type="entry name" value="BETA LACTAMASE DOMAIN"/>
    <property type="match status" value="1"/>
</dbReference>
<dbReference type="InterPro" id="IPR001279">
    <property type="entry name" value="Metallo-B-lactamas"/>
</dbReference>
<dbReference type="InterPro" id="IPR035680">
    <property type="entry name" value="Clx_II_MBL"/>
</dbReference>
<dbReference type="EMBL" id="CAJVPL010000026">
    <property type="protein sequence ID" value="CAG8435441.1"/>
    <property type="molecule type" value="Genomic_DNA"/>
</dbReference>
<evidence type="ECO:0000259" key="10">
    <source>
        <dbReference type="SMART" id="SM00849"/>
    </source>
</evidence>
<dbReference type="Proteomes" id="UP000789831">
    <property type="component" value="Unassembled WGS sequence"/>
</dbReference>
<accession>A0A9N8YNF5</accession>
<dbReference type="NCBIfam" id="TIGR03413">
    <property type="entry name" value="GSH_gloB"/>
    <property type="match status" value="1"/>
</dbReference>
<dbReference type="SMART" id="SM00849">
    <property type="entry name" value="Lactamase_B"/>
    <property type="match status" value="1"/>
</dbReference>
<keyword evidence="7" id="KW-0378">Hydrolase</keyword>
<dbReference type="CDD" id="cd07723">
    <property type="entry name" value="hydroxyacylglutathione_hydrolase_MBL-fold"/>
    <property type="match status" value="1"/>
</dbReference>
<dbReference type="HAMAP" id="MF_01374">
    <property type="entry name" value="Glyoxalase_2"/>
    <property type="match status" value="1"/>
</dbReference>
<dbReference type="EC" id="3.1.2.6" evidence="5"/>
<dbReference type="Pfam" id="PF16123">
    <property type="entry name" value="HAGH_C"/>
    <property type="match status" value="1"/>
</dbReference>
<evidence type="ECO:0000256" key="1">
    <source>
        <dbReference type="ARBA" id="ARBA00001623"/>
    </source>
</evidence>
<dbReference type="InterPro" id="IPR036866">
    <property type="entry name" value="RibonucZ/Hydroxyglut_hydro"/>
</dbReference>
<protein>
    <recommendedName>
        <fullName evidence="5">hydroxyacylglutathione hydrolase</fullName>
        <ecNumber evidence="5">3.1.2.6</ecNumber>
    </recommendedName>
    <alternativeName>
        <fullName evidence="9">Glyoxalase II</fullName>
    </alternativeName>
</protein>
<comment type="similarity">
    <text evidence="4">Belongs to the metallo-beta-lactamase superfamily. Glyoxalase II family.</text>
</comment>
<dbReference type="Gene3D" id="3.60.15.10">
    <property type="entry name" value="Ribonuclease Z/Hydroxyacylglutathione hydrolase-like"/>
    <property type="match status" value="1"/>
</dbReference>
<dbReference type="GO" id="GO:0019243">
    <property type="term" value="P:methylglyoxal catabolic process to D-lactate via S-lactoyl-glutathione"/>
    <property type="evidence" value="ECO:0007669"/>
    <property type="project" value="InterPro"/>
</dbReference>
<dbReference type="PANTHER" id="PTHR11935:SF94">
    <property type="entry name" value="TENZING NORGAY, ISOFORM C"/>
    <property type="match status" value="1"/>
</dbReference>
<organism evidence="11 12">
    <name type="scientific">Ambispora gerdemannii</name>
    <dbReference type="NCBI Taxonomy" id="144530"/>
    <lineage>
        <taxon>Eukaryota</taxon>
        <taxon>Fungi</taxon>
        <taxon>Fungi incertae sedis</taxon>
        <taxon>Mucoromycota</taxon>
        <taxon>Glomeromycotina</taxon>
        <taxon>Glomeromycetes</taxon>
        <taxon>Archaeosporales</taxon>
        <taxon>Ambisporaceae</taxon>
        <taxon>Ambispora</taxon>
    </lineage>
</organism>
<comment type="catalytic activity">
    <reaction evidence="1">
        <text>an S-(2-hydroxyacyl)glutathione + H2O = a 2-hydroxy carboxylate + glutathione + H(+)</text>
        <dbReference type="Rhea" id="RHEA:21864"/>
        <dbReference type="ChEBI" id="CHEBI:15377"/>
        <dbReference type="ChEBI" id="CHEBI:15378"/>
        <dbReference type="ChEBI" id="CHEBI:57925"/>
        <dbReference type="ChEBI" id="CHEBI:58896"/>
        <dbReference type="ChEBI" id="CHEBI:71261"/>
        <dbReference type="EC" id="3.1.2.6"/>
    </reaction>
</comment>
<keyword evidence="8" id="KW-0862">Zinc</keyword>
<evidence type="ECO:0000256" key="6">
    <source>
        <dbReference type="ARBA" id="ARBA00022723"/>
    </source>
</evidence>
<evidence type="ECO:0000256" key="8">
    <source>
        <dbReference type="ARBA" id="ARBA00022833"/>
    </source>
</evidence>
<evidence type="ECO:0000313" key="11">
    <source>
        <dbReference type="EMBL" id="CAG8435441.1"/>
    </source>
</evidence>
<evidence type="ECO:0000256" key="5">
    <source>
        <dbReference type="ARBA" id="ARBA00011917"/>
    </source>
</evidence>
<evidence type="ECO:0000256" key="7">
    <source>
        <dbReference type="ARBA" id="ARBA00022801"/>
    </source>
</evidence>
<dbReference type="AlphaFoldDB" id="A0A9N8YNF5"/>
<dbReference type="Pfam" id="PF00753">
    <property type="entry name" value="Lactamase_B"/>
    <property type="match status" value="1"/>
</dbReference>
<name>A0A9N8YNF5_9GLOM</name>
<feature type="domain" description="Metallo-beta-lactamase" evidence="10">
    <location>
        <begin position="38"/>
        <end position="201"/>
    </location>
</feature>
<dbReference type="InterPro" id="IPR032282">
    <property type="entry name" value="HAGH_C"/>
</dbReference>
<dbReference type="InterPro" id="IPR017782">
    <property type="entry name" value="Hydroxyacylglutathione_Hdrlase"/>
</dbReference>
<evidence type="ECO:0000256" key="4">
    <source>
        <dbReference type="ARBA" id="ARBA00006759"/>
    </source>
</evidence>
<dbReference type="GO" id="GO:0004416">
    <property type="term" value="F:hydroxyacylglutathione hydrolase activity"/>
    <property type="evidence" value="ECO:0007669"/>
    <property type="project" value="UniProtKB-EC"/>
</dbReference>